<sequence length="212" mass="23340">MATYTIKVQIDKSWMGRFNESGTKLCFAHGVSDSSATEKLSFNVVSSAEKVAENVSLTWTDTYTIAGGSQSFKNGTAISITTTPEKIEFKQSVLLTEAFLLVPAKPDPKLGDGEFAFINKTAASAYLYKQIPDEKDPEQKVATPFYISQSGPNPPGTSTLTPKPVTRLFFAKHYESGTMVDDFQSETIDVDLTKKTTATIQYNDKGHWIELQ</sequence>
<accession>A0AAW0R3W6</accession>
<reference evidence="1 2" key="1">
    <citation type="submission" date="2023-01" db="EMBL/GenBank/DDBJ databases">
        <title>Analysis of 21 Apiospora genomes using comparative genomics revels a genus with tremendous synthesis potential of carbohydrate active enzymes and secondary metabolites.</title>
        <authorList>
            <person name="Sorensen T."/>
        </authorList>
    </citation>
    <scope>NUCLEOTIDE SEQUENCE [LARGE SCALE GENOMIC DNA]</scope>
    <source>
        <strain evidence="1 2">CBS 117206</strain>
    </source>
</reference>
<dbReference type="AlphaFoldDB" id="A0AAW0R3W6"/>
<comment type="caution">
    <text evidence="1">The sequence shown here is derived from an EMBL/GenBank/DDBJ whole genome shotgun (WGS) entry which is preliminary data.</text>
</comment>
<dbReference type="Proteomes" id="UP001392437">
    <property type="component" value="Unassembled WGS sequence"/>
</dbReference>
<gene>
    <name evidence="1" type="ORF">PG999_003581</name>
</gene>
<name>A0AAW0R3W6_9PEZI</name>
<keyword evidence="2" id="KW-1185">Reference proteome</keyword>
<evidence type="ECO:0000313" key="2">
    <source>
        <dbReference type="Proteomes" id="UP001392437"/>
    </source>
</evidence>
<dbReference type="EMBL" id="JAQQWP010000003">
    <property type="protein sequence ID" value="KAK8123663.1"/>
    <property type="molecule type" value="Genomic_DNA"/>
</dbReference>
<protein>
    <submittedName>
        <fullName evidence="1">Uncharacterized protein</fullName>
    </submittedName>
</protein>
<proteinExistence type="predicted"/>
<organism evidence="1 2">
    <name type="scientific">Apiospora kogelbergensis</name>
    <dbReference type="NCBI Taxonomy" id="1337665"/>
    <lineage>
        <taxon>Eukaryota</taxon>
        <taxon>Fungi</taxon>
        <taxon>Dikarya</taxon>
        <taxon>Ascomycota</taxon>
        <taxon>Pezizomycotina</taxon>
        <taxon>Sordariomycetes</taxon>
        <taxon>Xylariomycetidae</taxon>
        <taxon>Amphisphaeriales</taxon>
        <taxon>Apiosporaceae</taxon>
        <taxon>Apiospora</taxon>
    </lineage>
</organism>
<evidence type="ECO:0000313" key="1">
    <source>
        <dbReference type="EMBL" id="KAK8123663.1"/>
    </source>
</evidence>